<dbReference type="PROSITE" id="PS50126">
    <property type="entry name" value="S1"/>
    <property type="match status" value="1"/>
</dbReference>
<dbReference type="GO" id="GO:0008859">
    <property type="term" value="F:exoribonuclease II activity"/>
    <property type="evidence" value="ECO:0007669"/>
    <property type="project" value="UniProtKB-UniRule"/>
</dbReference>
<dbReference type="InterPro" id="IPR013223">
    <property type="entry name" value="RNase_B_OB_dom"/>
</dbReference>
<comment type="similarity">
    <text evidence="8">Belongs to the RNR ribonuclease family. RNase R subfamily.</text>
</comment>
<gene>
    <name evidence="8" type="primary">rnr</name>
    <name evidence="12" type="ORF">A6M23_19230</name>
    <name evidence="13" type="ORF">A6P07_00160</name>
</gene>
<evidence type="ECO:0000256" key="3">
    <source>
        <dbReference type="ARBA" id="ARBA00022490"/>
    </source>
</evidence>
<dbReference type="InterPro" id="IPR022966">
    <property type="entry name" value="RNase_II/R_CS"/>
</dbReference>
<evidence type="ECO:0000256" key="8">
    <source>
        <dbReference type="HAMAP-Rule" id="MF_01895"/>
    </source>
</evidence>
<dbReference type="InterPro" id="IPR013668">
    <property type="entry name" value="RNase_R_HTH_12"/>
</dbReference>
<dbReference type="SMART" id="SM00955">
    <property type="entry name" value="RNB"/>
    <property type="match status" value="1"/>
</dbReference>
<dbReference type="GO" id="GO:0003723">
    <property type="term" value="F:RNA binding"/>
    <property type="evidence" value="ECO:0007669"/>
    <property type="project" value="UniProtKB-UniRule"/>
</dbReference>
<evidence type="ECO:0000256" key="4">
    <source>
        <dbReference type="ARBA" id="ARBA00022722"/>
    </source>
</evidence>
<feature type="compositionally biased region" description="Basic residues" evidence="10">
    <location>
        <begin position="735"/>
        <end position="747"/>
    </location>
</feature>
<dbReference type="FunFam" id="2.40.50.140:FF:000213">
    <property type="entry name" value="Ribonuclease R"/>
    <property type="match status" value="1"/>
</dbReference>
<dbReference type="PROSITE" id="PS01175">
    <property type="entry name" value="RIBONUCLEASE_II"/>
    <property type="match status" value="1"/>
</dbReference>
<evidence type="ECO:0000259" key="11">
    <source>
        <dbReference type="PROSITE" id="PS50126"/>
    </source>
</evidence>
<dbReference type="SUPFAM" id="SSF50249">
    <property type="entry name" value="Nucleic acid-binding proteins"/>
    <property type="match status" value="4"/>
</dbReference>
<dbReference type="InterPro" id="IPR001900">
    <property type="entry name" value="RNase_II/R"/>
</dbReference>
<dbReference type="SMART" id="SM00316">
    <property type="entry name" value="S1"/>
    <property type="match status" value="1"/>
</dbReference>
<dbReference type="Pfam" id="PF08461">
    <property type="entry name" value="WHD_RNase_R"/>
    <property type="match status" value="1"/>
</dbReference>
<dbReference type="Proteomes" id="UP000094893">
    <property type="component" value="Unassembled WGS sequence"/>
</dbReference>
<comment type="function">
    <text evidence="8">3'-5' exoribonuclease that releases 5'-nucleoside monophosphates and is involved in maturation of structured RNAs.</text>
</comment>
<dbReference type="Pfam" id="PF00773">
    <property type="entry name" value="RNB"/>
    <property type="match status" value="1"/>
</dbReference>
<dbReference type="InterPro" id="IPR011129">
    <property type="entry name" value="CSD"/>
</dbReference>
<evidence type="ECO:0000256" key="5">
    <source>
        <dbReference type="ARBA" id="ARBA00022801"/>
    </source>
</evidence>
<dbReference type="eggNOG" id="COG0557">
    <property type="taxonomic scope" value="Bacteria"/>
</dbReference>
<dbReference type="InterPro" id="IPR004476">
    <property type="entry name" value="RNase_II/RNase_R"/>
</dbReference>
<feature type="region of interest" description="Disordered" evidence="10">
    <location>
        <begin position="725"/>
        <end position="747"/>
    </location>
</feature>
<dbReference type="PANTHER" id="PTHR23355:SF9">
    <property type="entry name" value="DIS3-LIKE EXONUCLEASE 2"/>
    <property type="match status" value="1"/>
</dbReference>
<dbReference type="CDD" id="cd04471">
    <property type="entry name" value="S1_RNase_R"/>
    <property type="match status" value="1"/>
</dbReference>
<dbReference type="NCBIfam" id="TIGR02063">
    <property type="entry name" value="RNase_R"/>
    <property type="match status" value="1"/>
</dbReference>
<dbReference type="InterPro" id="IPR011805">
    <property type="entry name" value="RNase_R"/>
</dbReference>
<keyword evidence="7 8" id="KW-0694">RNA-binding</keyword>
<keyword evidence="9" id="KW-0175">Coiled coil</keyword>
<comment type="subcellular location">
    <subcellularLocation>
        <location evidence="2 8">Cytoplasm</location>
    </subcellularLocation>
</comment>
<sequence length="747" mass="84772">MPENQEPAALSERDPMFEREKEKYERPIVSREYILQYLEEAGQPLTLEDFFAELEIEEEDQEALRRRLRAMERDGQLVRNRRGAYGIVEAMELIRGSVSAHPDGFGFLIPEAGGKDLFLSPREMRKVFHGDTILGRAVGEDRRGRIEGTVVRILERALKQIVGRYFADGGSHYVVPEDRRISHEFGVVEGGELAPVHGQIVTLNITQYPDGRNMPQGSVVEILGEHMAPGMEVEIAVRNYGLPYQWSQAVLDEAARFSEVVPEDMKAGRRDLRDLPLVTIDGADAKDFDDAVFAEEIADGFRLIVAIADVASYVQSGSALDKEAVARGNSVYFPRRVIPMLPEILSNGLCSLNPHVDRLCMLCEMEMNVAGEVQRFRFARGVMRSQRRFTYDEVAAILDGDEALRTQDAAMVPHLEALHRLYQSFAGARERRGTIEFDSQETRIIYNDQLRIEKIVAVTRNVAHRIIEECMLAANVCAAQYFRIHDLPMLYRVHPEPSADKLEDLRRFLGELGVPLRLPERPRSADLAKIIEETRDRSDSSLIQTVILRSLSQAFYTVDTGMHFGLAFPAYTHFTSPIRRYPDLVVHRGIQALLDAGTQEPRWLAKKELQELGQHCSMTERRADEASREAVNWLKCEFMMDKIGETFTGIITGVTGFGLFVALREVYVEGLIHISTLGEDYFHFDAQHYRIIGDRSKETFQLGDAIEIRVMNVNLDDRKIDFERAVPEGQATGGKSRRPRRSRKESS</sequence>
<keyword evidence="4 8" id="KW-0540">Nuclease</keyword>
<dbReference type="AlphaFoldDB" id="A0A1C2HWL0"/>
<keyword evidence="5 8" id="KW-0378">Hydrolase</keyword>
<comment type="catalytic activity">
    <reaction evidence="1 8">
        <text>Exonucleolytic cleavage in the 3'- to 5'-direction to yield nucleoside 5'-phosphates.</text>
        <dbReference type="EC" id="3.1.13.1"/>
    </reaction>
</comment>
<protein>
    <recommendedName>
        <fullName evidence="8">Ribonuclease R</fullName>
        <shortName evidence="8">RNase R</shortName>
        <ecNumber evidence="8">3.1.13.1</ecNumber>
    </recommendedName>
</protein>
<accession>A0A1C2HWL0</accession>
<dbReference type="Proteomes" id="UP000095008">
    <property type="component" value="Unassembled WGS sequence"/>
</dbReference>
<dbReference type="InterPro" id="IPR003029">
    <property type="entry name" value="S1_domain"/>
</dbReference>
<dbReference type="InterPro" id="IPR040476">
    <property type="entry name" value="CSD2"/>
</dbReference>
<dbReference type="PANTHER" id="PTHR23355">
    <property type="entry name" value="RIBONUCLEASE"/>
    <property type="match status" value="1"/>
</dbReference>
<dbReference type="EMBL" id="LWSA01000001">
    <property type="protein sequence ID" value="OCX77494.1"/>
    <property type="molecule type" value="Genomic_DNA"/>
</dbReference>
<evidence type="ECO:0000313" key="13">
    <source>
        <dbReference type="EMBL" id="OCX77494.1"/>
    </source>
</evidence>
<proteinExistence type="inferred from homology"/>
<dbReference type="EMBL" id="LWRY01000280">
    <property type="protein sequence ID" value="OCX68080.1"/>
    <property type="molecule type" value="Genomic_DNA"/>
</dbReference>
<dbReference type="InterPro" id="IPR050180">
    <property type="entry name" value="RNR_Ribonuclease"/>
</dbReference>
<evidence type="ECO:0000256" key="1">
    <source>
        <dbReference type="ARBA" id="ARBA00001849"/>
    </source>
</evidence>
<reference evidence="12 14" key="1">
    <citation type="journal article" date="2016" name="Int. J. Mol. Sci.">
        <title>Comparative genomics of the extreme acidophile Acidithiobacillus thiooxidans reveals intraspecific divergence and niche adaptation.</title>
        <authorList>
            <person name="Zhang X."/>
            <person name="Feng X."/>
            <person name="Tao J."/>
            <person name="Ma L."/>
            <person name="Xiao Y."/>
            <person name="Liang Y."/>
            <person name="Liu X."/>
            <person name="Yin H."/>
        </authorList>
    </citation>
    <scope>NUCLEOTIDE SEQUENCE [LARGE SCALE GENOMIC DNA]</scope>
    <source>
        <strain evidence="13 14">A02</strain>
        <strain evidence="12">DXS-W</strain>
    </source>
</reference>
<dbReference type="EC" id="3.1.13.1" evidence="8"/>
<keyword evidence="15" id="KW-1185">Reference proteome</keyword>
<organism evidence="12 15">
    <name type="scientific">Acidithiobacillus thiooxidans</name>
    <name type="common">Thiobacillus thiooxidans</name>
    <dbReference type="NCBI Taxonomy" id="930"/>
    <lineage>
        <taxon>Bacteria</taxon>
        <taxon>Pseudomonadati</taxon>
        <taxon>Pseudomonadota</taxon>
        <taxon>Acidithiobacillia</taxon>
        <taxon>Acidithiobacillales</taxon>
        <taxon>Acidithiobacillaceae</taxon>
        <taxon>Acidithiobacillus</taxon>
    </lineage>
</organism>
<evidence type="ECO:0000256" key="9">
    <source>
        <dbReference type="SAM" id="Coils"/>
    </source>
</evidence>
<dbReference type="SMART" id="SM00357">
    <property type="entry name" value="CSP"/>
    <property type="match status" value="1"/>
</dbReference>
<keyword evidence="3 8" id="KW-0963">Cytoplasm</keyword>
<feature type="compositionally biased region" description="Basic and acidic residues" evidence="10">
    <location>
        <begin position="11"/>
        <end position="21"/>
    </location>
</feature>
<feature type="coiled-coil region" evidence="9">
    <location>
        <begin position="47"/>
        <end position="74"/>
    </location>
</feature>
<dbReference type="STRING" id="930.GCA_002079865_03120"/>
<dbReference type="GO" id="GO:0006402">
    <property type="term" value="P:mRNA catabolic process"/>
    <property type="evidence" value="ECO:0007669"/>
    <property type="project" value="TreeGrafter"/>
</dbReference>
<dbReference type="RefSeq" id="WP_024893801.1">
    <property type="nucleotide sequence ID" value="NZ_JAAOMO010000167.1"/>
</dbReference>
<evidence type="ECO:0000313" key="12">
    <source>
        <dbReference type="EMBL" id="OCX68080.1"/>
    </source>
</evidence>
<name>A0A1C2HWL0_ACITH</name>
<evidence type="ECO:0000256" key="10">
    <source>
        <dbReference type="SAM" id="MobiDB-lite"/>
    </source>
</evidence>
<dbReference type="NCBIfam" id="TIGR00358">
    <property type="entry name" value="3_prime_RNase"/>
    <property type="match status" value="1"/>
</dbReference>
<evidence type="ECO:0000256" key="6">
    <source>
        <dbReference type="ARBA" id="ARBA00022839"/>
    </source>
</evidence>
<feature type="domain" description="S1 motif" evidence="11">
    <location>
        <begin position="644"/>
        <end position="725"/>
    </location>
</feature>
<comment type="caution">
    <text evidence="12">The sequence shown here is derived from an EMBL/GenBank/DDBJ whole genome shotgun (WGS) entry which is preliminary data.</text>
</comment>
<evidence type="ECO:0000313" key="14">
    <source>
        <dbReference type="Proteomes" id="UP000094893"/>
    </source>
</evidence>
<keyword evidence="6 8" id="KW-0269">Exonuclease</keyword>
<evidence type="ECO:0000256" key="7">
    <source>
        <dbReference type="ARBA" id="ARBA00022884"/>
    </source>
</evidence>
<dbReference type="Pfam" id="PF00575">
    <property type="entry name" value="S1"/>
    <property type="match status" value="1"/>
</dbReference>
<dbReference type="Pfam" id="PF08206">
    <property type="entry name" value="OB_RNB"/>
    <property type="match status" value="1"/>
</dbReference>
<feature type="region of interest" description="Disordered" evidence="10">
    <location>
        <begin position="1"/>
        <end position="21"/>
    </location>
</feature>
<dbReference type="OrthoDB" id="5287177at2"/>
<dbReference type="InterPro" id="IPR012340">
    <property type="entry name" value="NA-bd_OB-fold"/>
</dbReference>
<evidence type="ECO:0000313" key="15">
    <source>
        <dbReference type="Proteomes" id="UP000095008"/>
    </source>
</evidence>
<evidence type="ECO:0000256" key="2">
    <source>
        <dbReference type="ARBA" id="ARBA00004496"/>
    </source>
</evidence>
<dbReference type="GO" id="GO:0005829">
    <property type="term" value="C:cytosol"/>
    <property type="evidence" value="ECO:0007669"/>
    <property type="project" value="UniProtKB-ARBA"/>
</dbReference>
<dbReference type="Pfam" id="PF17876">
    <property type="entry name" value="CSD2"/>
    <property type="match status" value="1"/>
</dbReference>
<dbReference type="HAMAP" id="MF_01895">
    <property type="entry name" value="RNase_R"/>
    <property type="match status" value="1"/>
</dbReference>
<dbReference type="Gene3D" id="2.40.50.140">
    <property type="entry name" value="Nucleic acid-binding proteins"/>
    <property type="match status" value="2"/>
</dbReference>